<gene>
    <name evidence="2" type="ORF">B5F75_01765</name>
</gene>
<feature type="transmembrane region" description="Helical" evidence="1">
    <location>
        <begin position="65"/>
        <end position="83"/>
    </location>
</feature>
<keyword evidence="1" id="KW-0472">Membrane</keyword>
<evidence type="ECO:0000256" key="1">
    <source>
        <dbReference type="SAM" id="Phobius"/>
    </source>
</evidence>
<dbReference type="AlphaFoldDB" id="A0A1Y4DF25"/>
<keyword evidence="3" id="KW-1185">Reference proteome</keyword>
<keyword evidence="1" id="KW-1133">Transmembrane helix</keyword>
<name>A0A1Y4DF25_9BACT</name>
<protein>
    <submittedName>
        <fullName evidence="2">Uncharacterized protein</fullName>
    </submittedName>
</protein>
<feature type="transmembrane region" description="Helical" evidence="1">
    <location>
        <begin position="25"/>
        <end position="45"/>
    </location>
</feature>
<proteinExistence type="predicted"/>
<keyword evidence="1" id="KW-0812">Transmembrane</keyword>
<sequence>MPNGFKKITPFLPHHWLELKGLSRLYLFLFYATLAVGLYAGVCWLETYFQTPQQLALNSAPLRRLYGLAALQAGLACLVWLFLHRFCRTLQRLSSLSETGN</sequence>
<evidence type="ECO:0000313" key="3">
    <source>
        <dbReference type="Proteomes" id="UP000196368"/>
    </source>
</evidence>
<accession>A0A1Y4DF25</accession>
<reference evidence="3" key="1">
    <citation type="submission" date="2017-04" db="EMBL/GenBank/DDBJ databases">
        <title>Function of individual gut microbiota members based on whole genome sequencing of pure cultures obtained from chicken caecum.</title>
        <authorList>
            <person name="Medvecky M."/>
            <person name="Cejkova D."/>
            <person name="Polansky O."/>
            <person name="Karasova D."/>
            <person name="Kubasova T."/>
            <person name="Cizek A."/>
            <person name="Rychlik I."/>
        </authorList>
    </citation>
    <scope>NUCLEOTIDE SEQUENCE [LARGE SCALE GENOMIC DNA]</scope>
    <source>
        <strain evidence="3">An273</strain>
    </source>
</reference>
<dbReference type="RefSeq" id="WP_087287010.1">
    <property type="nucleotide sequence ID" value="NZ_NFJD01000001.1"/>
</dbReference>
<comment type="caution">
    <text evidence="2">The sequence shown here is derived from an EMBL/GenBank/DDBJ whole genome shotgun (WGS) entry which is preliminary data.</text>
</comment>
<dbReference type="Proteomes" id="UP000196368">
    <property type="component" value="Unassembled WGS sequence"/>
</dbReference>
<organism evidence="2 3">
    <name type="scientific">Candidatus Avelusimicrobium gallicola</name>
    <dbReference type="NCBI Taxonomy" id="2562704"/>
    <lineage>
        <taxon>Bacteria</taxon>
        <taxon>Pseudomonadati</taxon>
        <taxon>Elusimicrobiota</taxon>
        <taxon>Elusimicrobia</taxon>
        <taxon>Elusimicrobiales</taxon>
        <taxon>Elusimicrobiaceae</taxon>
        <taxon>Candidatus Avelusimicrobium</taxon>
    </lineage>
</organism>
<evidence type="ECO:0000313" key="2">
    <source>
        <dbReference type="EMBL" id="OUO57525.1"/>
    </source>
</evidence>
<dbReference type="EMBL" id="NFJD01000001">
    <property type="protein sequence ID" value="OUO57525.1"/>
    <property type="molecule type" value="Genomic_DNA"/>
</dbReference>